<comment type="caution">
    <text evidence="7">The sequence shown here is derived from an EMBL/GenBank/DDBJ whole genome shotgun (WGS) entry which is preliminary data.</text>
</comment>
<dbReference type="Proteomes" id="UP001595647">
    <property type="component" value="Unassembled WGS sequence"/>
</dbReference>
<dbReference type="InterPro" id="IPR004089">
    <property type="entry name" value="MCPsignal_dom"/>
</dbReference>
<dbReference type="CDD" id="cd12913">
    <property type="entry name" value="PDC1_MCP_like"/>
    <property type="match status" value="1"/>
</dbReference>
<dbReference type="Gene3D" id="3.30.450.20">
    <property type="entry name" value="PAS domain"/>
    <property type="match status" value="1"/>
</dbReference>
<dbReference type="PROSITE" id="PS50885">
    <property type="entry name" value="HAMP"/>
    <property type="match status" value="2"/>
</dbReference>
<dbReference type="SMART" id="SM00283">
    <property type="entry name" value="MA"/>
    <property type="match status" value="1"/>
</dbReference>
<keyword evidence="4" id="KW-0472">Membrane</keyword>
<dbReference type="PANTHER" id="PTHR43531">
    <property type="entry name" value="PROTEIN ICFG"/>
    <property type="match status" value="1"/>
</dbReference>
<evidence type="ECO:0000313" key="7">
    <source>
        <dbReference type="EMBL" id="MFC3166265.1"/>
    </source>
</evidence>
<proteinExistence type="inferred from homology"/>
<sequence>MQFRSIQTKIAALSGICVLAATGAVVGFSVVSGGNSRSFVSEETRALTDQLTRDSLKTLAATQAGVVRSALEGAFDAARDMARTFEVLASEEGETATPTAARRTQLNAILLNVLKENPGFNGTYSAWEPNMLDGQDTAFRDRRDMGSDATGRFLPYWTRDAAGKIAIQPLVEYDSHDLHPNGVMKGGWYIGPQNGNGESILDPLPYVVQGKNVYLATMSVPIMVNGTFRGVAGADFDLAFVQKLAEQVNKSIYDGKASVEIVSYKGLVVASSERPETIGSNFDQAEPGLSGYLQTIQAGQTDVVVDADFFRAFAPIVIGRTKTPWSVMIKVPKDVAMAQAHHLDAELIERNSNDTKMQIVVSLVIALAGIAGMWLVARSIASPVNSMTDAMRRLADGDTAADIPGTDRSDEIGKMAATVSVFRENAIAKATMEQEAEANRSASEVERLAREAQKAQENQDIQFVVESLAEGLGRLADGDMSYRIERSFVANLDGLRYDFNNSVMKLQTALRDVQINAYAIDGGANEIRSAADDLSRRTEQQASSLEETAAALEEITATVKDTAKRAEEAGQLVDRTRKGVEEAGEVVGAAVAAMKHIEQSSSEISNIIGVIDEIAFQTNLLALNAGVEAARAGEAGKGFAVVAQEVRELAQRSAQAAKEIKGLILTSGEQVQQGVSLVGNTGKSLAASVEEVKRVNKLVHEIVEACREQSVSVQEINVAINTMDQGTQQNAAMVEQTTASTHSLAREAAALNALIAQFKIDEPVASDAPRGTHKAMVATQSPVRNLTRKVASAFGGGTAAAAASAADWEEF</sequence>
<dbReference type="SUPFAM" id="SSF158472">
    <property type="entry name" value="HAMP domain-like"/>
    <property type="match status" value="1"/>
</dbReference>
<dbReference type="EMBL" id="JBHRTG010000019">
    <property type="protein sequence ID" value="MFC3166265.1"/>
    <property type="molecule type" value="Genomic_DNA"/>
</dbReference>
<evidence type="ECO:0000256" key="4">
    <source>
        <dbReference type="SAM" id="Phobius"/>
    </source>
</evidence>
<dbReference type="SUPFAM" id="SSF58104">
    <property type="entry name" value="Methyl-accepting chemotaxis protein (MCP) signaling domain"/>
    <property type="match status" value="1"/>
</dbReference>
<accession>A0ABV7IA35</accession>
<organism evidence="7 8">
    <name type="scientific">Ciceribacter thiooxidans</name>
    <dbReference type="NCBI Taxonomy" id="1969821"/>
    <lineage>
        <taxon>Bacteria</taxon>
        <taxon>Pseudomonadati</taxon>
        <taxon>Pseudomonadota</taxon>
        <taxon>Alphaproteobacteria</taxon>
        <taxon>Hyphomicrobiales</taxon>
        <taxon>Rhizobiaceae</taxon>
        <taxon>Ciceribacter</taxon>
    </lineage>
</organism>
<dbReference type="Pfam" id="PF22673">
    <property type="entry name" value="MCP-like_PDC_1"/>
    <property type="match status" value="1"/>
</dbReference>
<feature type="domain" description="HAMP" evidence="6">
    <location>
        <begin position="378"/>
        <end position="431"/>
    </location>
</feature>
<reference evidence="8" key="1">
    <citation type="journal article" date="2019" name="Int. J. Syst. Evol. Microbiol.">
        <title>The Global Catalogue of Microorganisms (GCM) 10K type strain sequencing project: providing services to taxonomists for standard genome sequencing and annotation.</title>
        <authorList>
            <consortium name="The Broad Institute Genomics Platform"/>
            <consortium name="The Broad Institute Genome Sequencing Center for Infectious Disease"/>
            <person name="Wu L."/>
            <person name="Ma J."/>
        </authorList>
    </citation>
    <scope>NUCLEOTIDE SEQUENCE [LARGE SCALE GENOMIC DNA]</scope>
    <source>
        <strain evidence="8">KCTC 52231</strain>
    </source>
</reference>
<dbReference type="Gene3D" id="6.10.340.10">
    <property type="match status" value="1"/>
</dbReference>
<dbReference type="CDD" id="cd06225">
    <property type="entry name" value="HAMP"/>
    <property type="match status" value="1"/>
</dbReference>
<protein>
    <submittedName>
        <fullName evidence="7">Methyl-accepting chemotaxis protein</fullName>
    </submittedName>
</protein>
<dbReference type="CDD" id="cd11386">
    <property type="entry name" value="MCP_signal"/>
    <property type="match status" value="1"/>
</dbReference>
<evidence type="ECO:0000259" key="6">
    <source>
        <dbReference type="PROSITE" id="PS50885"/>
    </source>
</evidence>
<dbReference type="RefSeq" id="WP_182308953.1">
    <property type="nucleotide sequence ID" value="NZ_CP059897.1"/>
</dbReference>
<name>A0ABV7IA35_9HYPH</name>
<dbReference type="Pfam" id="PF00672">
    <property type="entry name" value="HAMP"/>
    <property type="match status" value="1"/>
</dbReference>
<feature type="domain" description="HAMP" evidence="6">
    <location>
        <begin position="459"/>
        <end position="511"/>
    </location>
</feature>
<comment type="similarity">
    <text evidence="2">Belongs to the methyl-accepting chemotaxis (MCP) protein family.</text>
</comment>
<dbReference type="Gene3D" id="1.10.287.950">
    <property type="entry name" value="Methyl-accepting chemotaxis protein"/>
    <property type="match status" value="1"/>
</dbReference>
<dbReference type="InterPro" id="IPR003660">
    <property type="entry name" value="HAMP_dom"/>
</dbReference>
<dbReference type="SMART" id="SM00304">
    <property type="entry name" value="HAMP"/>
    <property type="match status" value="1"/>
</dbReference>
<evidence type="ECO:0000259" key="5">
    <source>
        <dbReference type="PROSITE" id="PS50111"/>
    </source>
</evidence>
<evidence type="ECO:0000313" key="8">
    <source>
        <dbReference type="Proteomes" id="UP001595647"/>
    </source>
</evidence>
<keyword evidence="3" id="KW-0807">Transducer</keyword>
<keyword evidence="4" id="KW-0812">Transmembrane</keyword>
<evidence type="ECO:0000256" key="1">
    <source>
        <dbReference type="ARBA" id="ARBA00022500"/>
    </source>
</evidence>
<keyword evidence="8" id="KW-1185">Reference proteome</keyword>
<evidence type="ECO:0000256" key="2">
    <source>
        <dbReference type="ARBA" id="ARBA00029447"/>
    </source>
</evidence>
<dbReference type="PROSITE" id="PS50111">
    <property type="entry name" value="CHEMOTAXIS_TRANSDUC_2"/>
    <property type="match status" value="1"/>
</dbReference>
<dbReference type="InterPro" id="IPR051310">
    <property type="entry name" value="MCP_chemotaxis"/>
</dbReference>
<keyword evidence="4" id="KW-1133">Transmembrane helix</keyword>
<dbReference type="PANTHER" id="PTHR43531:SF11">
    <property type="entry name" value="METHYL-ACCEPTING CHEMOTAXIS PROTEIN 3"/>
    <property type="match status" value="1"/>
</dbReference>
<gene>
    <name evidence="7" type="ORF">ACFOHV_23560</name>
</gene>
<dbReference type="Pfam" id="PF00015">
    <property type="entry name" value="MCPsignal"/>
    <property type="match status" value="1"/>
</dbReference>
<keyword evidence="1" id="KW-0145">Chemotaxis</keyword>
<feature type="domain" description="Methyl-accepting transducer" evidence="5">
    <location>
        <begin position="516"/>
        <end position="745"/>
    </location>
</feature>
<evidence type="ECO:0000256" key="3">
    <source>
        <dbReference type="PROSITE-ProRule" id="PRU00284"/>
    </source>
</evidence>
<feature type="transmembrane region" description="Helical" evidence="4">
    <location>
        <begin position="357"/>
        <end position="377"/>
    </location>
</feature>